<evidence type="ECO:0000313" key="2">
    <source>
        <dbReference type="Proteomes" id="UP001521785"/>
    </source>
</evidence>
<keyword evidence="2" id="KW-1185">Reference proteome</keyword>
<accession>A0ABR3QQ63</accession>
<sequence length="327" mass="37559">MYSPRSISSVLEGVEGGSASRWLQGASRTANLIDIVFSTEREIMYNSVLRDIKIVERVHEVALEPTSAPAGQEPFCDAHVQEAVKLEALYFSQCIHAVMLSTPLLAYMRRDCRFRVREYNAHIISEVRTYCRNLRMFNDDPLHSVLLISPSFIPSSATPRDPFRDAGMIIDPSTRQMGFQETISCAADYVRDKFNIRKGHPVAELGSHLNEFQVDFLGYHRSLEEYNCHFRLEASIRVICNILFRELEDTGGARAVMDLEEEKWTQFLKILRLQLEEGLRRLRAQLDGIDFSTLSEADKHDVEQELMSLHNSEGYVRMMALARDFWS</sequence>
<dbReference type="Proteomes" id="UP001521785">
    <property type="component" value="Unassembled WGS sequence"/>
</dbReference>
<comment type="caution">
    <text evidence="1">The sequence shown here is derived from an EMBL/GenBank/DDBJ whole genome shotgun (WGS) entry which is preliminary data.</text>
</comment>
<proteinExistence type="predicted"/>
<dbReference type="EMBL" id="JAKJXO020000017">
    <property type="protein sequence ID" value="KAL1594290.1"/>
    <property type="molecule type" value="Genomic_DNA"/>
</dbReference>
<name>A0ABR3QQ63_9PLEO</name>
<reference evidence="1 2" key="1">
    <citation type="submission" date="2024-02" db="EMBL/GenBank/DDBJ databases">
        <title>De novo assembly and annotation of 12 fungi associated with fruit tree decline syndrome in Ontario, Canada.</title>
        <authorList>
            <person name="Sulman M."/>
            <person name="Ellouze W."/>
            <person name="Ilyukhin E."/>
        </authorList>
    </citation>
    <scope>NUCLEOTIDE SEQUENCE [LARGE SCALE GENOMIC DNA]</scope>
    <source>
        <strain evidence="1 2">M42-189</strain>
    </source>
</reference>
<protein>
    <submittedName>
        <fullName evidence="1">Uncharacterized protein</fullName>
    </submittedName>
</protein>
<gene>
    <name evidence="1" type="ORF">SLS60_010047</name>
</gene>
<organism evidence="1 2">
    <name type="scientific">Paraconiothyrium brasiliense</name>
    <dbReference type="NCBI Taxonomy" id="300254"/>
    <lineage>
        <taxon>Eukaryota</taxon>
        <taxon>Fungi</taxon>
        <taxon>Dikarya</taxon>
        <taxon>Ascomycota</taxon>
        <taxon>Pezizomycotina</taxon>
        <taxon>Dothideomycetes</taxon>
        <taxon>Pleosporomycetidae</taxon>
        <taxon>Pleosporales</taxon>
        <taxon>Massarineae</taxon>
        <taxon>Didymosphaeriaceae</taxon>
        <taxon>Paraconiothyrium</taxon>
    </lineage>
</organism>
<evidence type="ECO:0000313" key="1">
    <source>
        <dbReference type="EMBL" id="KAL1594290.1"/>
    </source>
</evidence>